<reference evidence="4 5" key="1">
    <citation type="submission" date="2016-01" db="EMBL/GenBank/DDBJ databases">
        <authorList>
            <person name="Oliw E.H."/>
        </authorList>
    </citation>
    <scope>NUCLEOTIDE SEQUENCE [LARGE SCALE GENOMIC DNA]</scope>
    <source>
        <strain evidence="4">LMG 27134</strain>
    </source>
</reference>
<feature type="transmembrane region" description="Helical" evidence="2">
    <location>
        <begin position="420"/>
        <end position="446"/>
    </location>
</feature>
<dbReference type="InterPro" id="IPR002823">
    <property type="entry name" value="DUF112_TM"/>
</dbReference>
<organism evidence="4 5">
    <name type="scientific">Caballeronia udeis</name>
    <dbReference type="NCBI Taxonomy" id="1232866"/>
    <lineage>
        <taxon>Bacteria</taxon>
        <taxon>Pseudomonadati</taxon>
        <taxon>Pseudomonadota</taxon>
        <taxon>Betaproteobacteria</taxon>
        <taxon>Burkholderiales</taxon>
        <taxon>Burkholderiaceae</taxon>
        <taxon>Caballeronia</taxon>
    </lineage>
</organism>
<feature type="transmembrane region" description="Helical" evidence="2">
    <location>
        <begin position="63"/>
        <end position="84"/>
    </location>
</feature>
<dbReference type="PANTHER" id="PTHR35342">
    <property type="entry name" value="TRICARBOXYLIC TRANSPORT PROTEIN"/>
    <property type="match status" value="1"/>
</dbReference>
<feature type="transmembrane region" description="Helical" evidence="2">
    <location>
        <begin position="324"/>
        <end position="345"/>
    </location>
</feature>
<feature type="transmembrane region" description="Helical" evidence="2">
    <location>
        <begin position="110"/>
        <end position="140"/>
    </location>
</feature>
<dbReference type="RefSeq" id="WP_062092163.1">
    <property type="nucleotide sequence ID" value="NZ_FCOK02000093.1"/>
</dbReference>
<proteinExistence type="predicted"/>
<keyword evidence="2" id="KW-0812">Transmembrane</keyword>
<dbReference type="Proteomes" id="UP000054683">
    <property type="component" value="Unassembled WGS sequence"/>
</dbReference>
<protein>
    <submittedName>
        <fullName evidence="4">Tripartite tricarboxylate transporter TctA family protein</fullName>
    </submittedName>
</protein>
<name>A0A158JJI5_9BURK</name>
<dbReference type="AlphaFoldDB" id="A0A158JJI5"/>
<gene>
    <name evidence="4" type="ORF">AWB69_08061</name>
</gene>
<feature type="transmembrane region" description="Helical" evidence="2">
    <location>
        <begin position="22"/>
        <end position="51"/>
    </location>
</feature>
<feature type="transmembrane region" description="Helical" evidence="2">
    <location>
        <begin position="467"/>
        <end position="490"/>
    </location>
</feature>
<feature type="transmembrane region" description="Helical" evidence="2">
    <location>
        <begin position="205"/>
        <end position="222"/>
    </location>
</feature>
<feature type="transmembrane region" description="Helical" evidence="2">
    <location>
        <begin position="152"/>
        <end position="185"/>
    </location>
</feature>
<feature type="region of interest" description="Disordered" evidence="1">
    <location>
        <begin position="505"/>
        <end position="538"/>
    </location>
</feature>
<keyword evidence="2" id="KW-1133">Transmembrane helix</keyword>
<dbReference type="PANTHER" id="PTHR35342:SF5">
    <property type="entry name" value="TRICARBOXYLIC TRANSPORT PROTEIN"/>
    <property type="match status" value="1"/>
</dbReference>
<feature type="domain" description="DUF112" evidence="3">
    <location>
        <begin position="22"/>
        <end position="441"/>
    </location>
</feature>
<dbReference type="EMBL" id="FCOK02000093">
    <property type="protein sequence ID" value="SAL68629.1"/>
    <property type="molecule type" value="Genomic_DNA"/>
</dbReference>
<evidence type="ECO:0000256" key="1">
    <source>
        <dbReference type="SAM" id="MobiDB-lite"/>
    </source>
</evidence>
<accession>A0A158JJI5</accession>
<feature type="transmembrane region" description="Helical" evidence="2">
    <location>
        <begin position="391"/>
        <end position="408"/>
    </location>
</feature>
<dbReference type="Pfam" id="PF01970">
    <property type="entry name" value="TctA"/>
    <property type="match status" value="1"/>
</dbReference>
<sequence length="538" mass="56823">MIEQSLSALWQGFGVALEPHNFMWVFFGVLAGNLIGVLPGMGPLSAISILLPLTYSMHPVPAILMLAGIFYGSQYGGAIGAILLNLPCHPPHAVTCLDGYPLTRAGRGGAALGVTMIASFFAASVGIVLMIFASPLLVSVAFKFGPTELFSIMLMGLVAGGTMSGGAALKGVAMTVVGLLLGVVGTDVNSGTMRFTYGFSELADGVQLVALALGLFGVTEFLRNVNRLQVVGTGAKVRLRDMKPSRSDLRKSFGPILRGTAIGTLFGAVPGTGPTLTTFIAYALEKKLSRTPERFGNGAIEGVASPEAASHAKTQGDFIPTMTLGIPGDPVMALLLGALLIHGIQPGPQLLGEHADVFWGLIASFWIGNILLVILNVPLIQIWVKVLQMPYRYLYPSALFFIAIGVYSTNNSLFEVGEVLVFGVAGAIFVALKFPVAPVLLGYVLGPMMEENFRRSLLLSHGQIGVFIQRPISAAFMGIVAVLVVAQLFFAVRAATRGNADDDPRLPLPLVDDASRGSDAQTAETIHGRSQHLRTPRP</sequence>
<keyword evidence="2" id="KW-0472">Membrane</keyword>
<dbReference type="OrthoDB" id="9781349at2"/>
<evidence type="ECO:0000256" key="2">
    <source>
        <dbReference type="SAM" id="Phobius"/>
    </source>
</evidence>
<feature type="transmembrane region" description="Helical" evidence="2">
    <location>
        <begin position="357"/>
        <end position="379"/>
    </location>
</feature>
<feature type="compositionally biased region" description="Basic residues" evidence="1">
    <location>
        <begin position="529"/>
        <end position="538"/>
    </location>
</feature>
<evidence type="ECO:0000313" key="4">
    <source>
        <dbReference type="EMBL" id="SAL68629.1"/>
    </source>
</evidence>
<evidence type="ECO:0000313" key="5">
    <source>
        <dbReference type="Proteomes" id="UP000054683"/>
    </source>
</evidence>
<evidence type="ECO:0000259" key="3">
    <source>
        <dbReference type="Pfam" id="PF01970"/>
    </source>
</evidence>